<dbReference type="SUPFAM" id="SSF51905">
    <property type="entry name" value="FAD/NAD(P)-binding domain"/>
    <property type="match status" value="1"/>
</dbReference>
<dbReference type="PIRSF" id="PIRSF000137">
    <property type="entry name" value="Alcohol_oxidase"/>
    <property type="match status" value="1"/>
</dbReference>
<accession>A0ABR1KIV8</accession>
<keyword evidence="2" id="KW-0274">FAD</keyword>
<name>A0ABR1KIV8_9PEZI</name>
<dbReference type="Gene3D" id="3.50.50.60">
    <property type="entry name" value="FAD/NAD(P)-binding domain"/>
    <property type="match status" value="1"/>
</dbReference>
<keyword evidence="3" id="KW-0732">Signal</keyword>
<protein>
    <submittedName>
        <fullName evidence="6">Cellobiose dehydrogenase-like protein</fullName>
    </submittedName>
</protein>
<dbReference type="PROSITE" id="PS00624">
    <property type="entry name" value="GMC_OXRED_2"/>
    <property type="match status" value="1"/>
</dbReference>
<dbReference type="SUPFAM" id="SSF54373">
    <property type="entry name" value="FAD-linked reductases, C-terminal domain"/>
    <property type="match status" value="1"/>
</dbReference>
<dbReference type="Pfam" id="PF05199">
    <property type="entry name" value="GMC_oxred_C"/>
    <property type="match status" value="1"/>
</dbReference>
<organism evidence="6 7">
    <name type="scientific">Phyllosticta citriasiana</name>
    <dbReference type="NCBI Taxonomy" id="595635"/>
    <lineage>
        <taxon>Eukaryota</taxon>
        <taxon>Fungi</taxon>
        <taxon>Dikarya</taxon>
        <taxon>Ascomycota</taxon>
        <taxon>Pezizomycotina</taxon>
        <taxon>Dothideomycetes</taxon>
        <taxon>Dothideomycetes incertae sedis</taxon>
        <taxon>Botryosphaeriales</taxon>
        <taxon>Phyllostictaceae</taxon>
        <taxon>Phyllosticta</taxon>
    </lineage>
</organism>
<feature type="domain" description="Glucose-methanol-choline oxidoreductase N-terminal" evidence="5">
    <location>
        <begin position="285"/>
        <end position="299"/>
    </location>
</feature>
<dbReference type="Pfam" id="PF00732">
    <property type="entry name" value="GMC_oxred_N"/>
    <property type="match status" value="1"/>
</dbReference>
<proteinExistence type="inferred from homology"/>
<sequence>MRLIHIPLVALFSCSVLAAPLTIALGEQDWTQQEWDAIVVGAGPAGIIVADRLSEAGKKTLLLEGGGKSYGITGGSQKPDWLAGTSMSRVDIPGLYKSIFEDPGDLTCASDETTAFGGCTIGGSSAINAGLFFQPPSSDWDTYHPDGWKNSDLEAATKRLLSRQKSVTNYSADGNFYLQTGYEAAKKWLVDNAGYSNVVINDKPHDKTKVFGRPAYDYNNGQRGGPVTTYLQSSLGRSNFKLQSGVRVQRVERTGSKATGVVAKFNGTTVTIPLSSTGRVVLSGGAIQSPQMLMMSGIGDPATLSQLESNKLLPESLSSSAWINNTAVGDGLFDNPNTFIELTGPSIGSYTYSLKAPITSDALMYLNSKSGPYTFASQTSVFWTTIPHTDGTPATGVQGTIDSAGHGEYMDDRTITLNLYGTSGLLSSGRVQVDAKGVAGPSDDVYYSDAAGRDASDIAQFIYDIFQALPGSGLTPLNIPANATKQEIVNYITTPSKYARGQVNHWSSSCRIGSCVDAEALKVKGTDNVHVVDGSVVAPLTVNPQFGIMVAAEKGGELIAAL</sequence>
<dbReference type="Gene3D" id="3.30.410.10">
    <property type="entry name" value="Cholesterol Oxidase, domain 2"/>
    <property type="match status" value="1"/>
</dbReference>
<comment type="similarity">
    <text evidence="1 2">Belongs to the GMC oxidoreductase family.</text>
</comment>
<dbReference type="InterPro" id="IPR012132">
    <property type="entry name" value="GMC_OxRdtase"/>
</dbReference>
<gene>
    <name evidence="6" type="ORF">IWZ03DRAFT_208726</name>
</gene>
<evidence type="ECO:0000256" key="2">
    <source>
        <dbReference type="RuleBase" id="RU003968"/>
    </source>
</evidence>
<dbReference type="EMBL" id="JBBPHU010000007">
    <property type="protein sequence ID" value="KAK7515663.1"/>
    <property type="molecule type" value="Genomic_DNA"/>
</dbReference>
<dbReference type="PROSITE" id="PS00623">
    <property type="entry name" value="GMC_OXRED_1"/>
    <property type="match status" value="1"/>
</dbReference>
<dbReference type="InterPro" id="IPR053208">
    <property type="entry name" value="GMC_Oxidoreductase_CD"/>
</dbReference>
<evidence type="ECO:0000313" key="7">
    <source>
        <dbReference type="Proteomes" id="UP001363622"/>
    </source>
</evidence>
<comment type="caution">
    <text evidence="6">The sequence shown here is derived from an EMBL/GenBank/DDBJ whole genome shotgun (WGS) entry which is preliminary data.</text>
</comment>
<dbReference type="InterPro" id="IPR000172">
    <property type="entry name" value="GMC_OxRdtase_N"/>
</dbReference>
<dbReference type="InterPro" id="IPR036188">
    <property type="entry name" value="FAD/NAD-bd_sf"/>
</dbReference>
<dbReference type="Proteomes" id="UP001363622">
    <property type="component" value="Unassembled WGS sequence"/>
</dbReference>
<evidence type="ECO:0000259" key="5">
    <source>
        <dbReference type="PROSITE" id="PS00624"/>
    </source>
</evidence>
<evidence type="ECO:0000313" key="6">
    <source>
        <dbReference type="EMBL" id="KAK7515663.1"/>
    </source>
</evidence>
<dbReference type="InterPro" id="IPR007867">
    <property type="entry name" value="GMC_OxRtase_C"/>
</dbReference>
<keyword evidence="7" id="KW-1185">Reference proteome</keyword>
<feature type="signal peptide" evidence="3">
    <location>
        <begin position="1"/>
        <end position="18"/>
    </location>
</feature>
<feature type="chain" id="PRO_5045909148" evidence="3">
    <location>
        <begin position="19"/>
        <end position="562"/>
    </location>
</feature>
<evidence type="ECO:0000259" key="4">
    <source>
        <dbReference type="PROSITE" id="PS00623"/>
    </source>
</evidence>
<reference evidence="6 7" key="1">
    <citation type="submission" date="2024-04" db="EMBL/GenBank/DDBJ databases">
        <title>Phyllosticta paracitricarpa is synonymous to the EU quarantine fungus P. citricarpa based on phylogenomic analyses.</title>
        <authorList>
            <consortium name="Lawrence Berkeley National Laboratory"/>
            <person name="Van Ingen-Buijs V.A."/>
            <person name="Van Westerhoven A.C."/>
            <person name="Haridas S."/>
            <person name="Skiadas P."/>
            <person name="Martin F."/>
            <person name="Groenewald J.Z."/>
            <person name="Crous P.W."/>
            <person name="Seidl M.F."/>
        </authorList>
    </citation>
    <scope>NUCLEOTIDE SEQUENCE [LARGE SCALE GENOMIC DNA]</scope>
    <source>
        <strain evidence="6 7">CBS 123371</strain>
    </source>
</reference>
<keyword evidence="2" id="KW-0285">Flavoprotein</keyword>
<dbReference type="PRINTS" id="PR00420">
    <property type="entry name" value="RNGMNOXGNASE"/>
</dbReference>
<dbReference type="PANTHER" id="PTHR47190">
    <property type="entry name" value="DEHYDROGENASE, PUTATIVE-RELATED"/>
    <property type="match status" value="1"/>
</dbReference>
<evidence type="ECO:0000256" key="1">
    <source>
        <dbReference type="ARBA" id="ARBA00010790"/>
    </source>
</evidence>
<evidence type="ECO:0000256" key="3">
    <source>
        <dbReference type="SAM" id="SignalP"/>
    </source>
</evidence>
<feature type="domain" description="Glucose-methanol-choline oxidoreductase N-terminal" evidence="4">
    <location>
        <begin position="118"/>
        <end position="141"/>
    </location>
</feature>
<dbReference type="PANTHER" id="PTHR47190:SF1">
    <property type="entry name" value="GLUCOSE-METHANOL-CHOLINE OXIDOREDUCTASE N-TERMINAL DOMAIN-CONTAINING PROTEIN"/>
    <property type="match status" value="1"/>
</dbReference>